<evidence type="ECO:0000313" key="2">
    <source>
        <dbReference type="EMBL" id="OEH86993.1"/>
    </source>
</evidence>
<gene>
    <name evidence="2" type="ORF">BHU72_01685</name>
</gene>
<keyword evidence="1" id="KW-1133">Transmembrane helix</keyword>
<evidence type="ECO:0000313" key="3">
    <source>
        <dbReference type="Proteomes" id="UP000095255"/>
    </source>
</evidence>
<keyword evidence="1" id="KW-0812">Transmembrane</keyword>
<feature type="transmembrane region" description="Helical" evidence="1">
    <location>
        <begin position="7"/>
        <end position="28"/>
    </location>
</feature>
<keyword evidence="1" id="KW-0472">Membrane</keyword>
<feature type="transmembrane region" description="Helical" evidence="1">
    <location>
        <begin position="34"/>
        <end position="56"/>
    </location>
</feature>
<feature type="transmembrane region" description="Helical" evidence="1">
    <location>
        <begin position="107"/>
        <end position="139"/>
    </location>
</feature>
<protein>
    <submittedName>
        <fullName evidence="2">Uncharacterized protein</fullName>
    </submittedName>
</protein>
<accession>A0A1E5LAH5</accession>
<dbReference type="EMBL" id="MJAT01000001">
    <property type="protein sequence ID" value="OEH86993.1"/>
    <property type="molecule type" value="Genomic_DNA"/>
</dbReference>
<dbReference type="Proteomes" id="UP000095255">
    <property type="component" value="Unassembled WGS sequence"/>
</dbReference>
<sequence length="152" mass="17307">MSEKESWVIAILLAVATLTITDLSPVYSEALTLYYIRVGLLLLAAILGYFIINNVYSLKSEKSQIERWKGFCKQGLAMSIGRISIAIFIFLNLLITGGQYIFYGQKVWLTILSLQLIDVFAIITILGVFSLLASVVVYYEMERKYKNMEERN</sequence>
<feature type="transmembrane region" description="Helical" evidence="1">
    <location>
        <begin position="76"/>
        <end position="95"/>
    </location>
</feature>
<proteinExistence type="predicted"/>
<dbReference type="AlphaFoldDB" id="A0A1E5LAH5"/>
<reference evidence="2 3" key="1">
    <citation type="submission" date="2016-09" db="EMBL/GenBank/DDBJ databases">
        <title>Desulfuribacillus arsenicus sp. nov., an obligately anaerobic, dissimilatory arsenic- and antimonate-reducing bacterium isolated from anoxic sediments.</title>
        <authorList>
            <person name="Abin C.A."/>
            <person name="Hollibaugh J.T."/>
        </authorList>
    </citation>
    <scope>NUCLEOTIDE SEQUENCE [LARGE SCALE GENOMIC DNA]</scope>
    <source>
        <strain evidence="2 3">MLFW-2</strain>
    </source>
</reference>
<comment type="caution">
    <text evidence="2">The sequence shown here is derived from an EMBL/GenBank/DDBJ whole genome shotgun (WGS) entry which is preliminary data.</text>
</comment>
<organism evidence="2 3">
    <name type="scientific">Desulfuribacillus stibiiarsenatis</name>
    <dbReference type="NCBI Taxonomy" id="1390249"/>
    <lineage>
        <taxon>Bacteria</taxon>
        <taxon>Bacillati</taxon>
        <taxon>Bacillota</taxon>
        <taxon>Desulfuribacillia</taxon>
        <taxon>Desulfuribacillales</taxon>
        <taxon>Desulfuribacillaceae</taxon>
        <taxon>Desulfuribacillus</taxon>
    </lineage>
</organism>
<dbReference type="RefSeq" id="WP_069700871.1">
    <property type="nucleotide sequence ID" value="NZ_MJAT01000001.1"/>
</dbReference>
<name>A0A1E5LAH5_9FIRM</name>
<evidence type="ECO:0000256" key="1">
    <source>
        <dbReference type="SAM" id="Phobius"/>
    </source>
</evidence>
<keyword evidence="3" id="KW-1185">Reference proteome</keyword>